<sequence>LLAPLLDMMVILDTKKRFTASEAMEFSLAARSEMTSEELKRRITYDQLVPHWQTSTRWDSLPGELVQKWAAYYIRPPSPAQRILRAFCRQRWGWNIIYYHRLAFRTIGDFILWRSWPAIYL</sequence>
<keyword evidence="2" id="KW-1185">Reference proteome</keyword>
<accession>A0A2A9NYR3</accession>
<reference evidence="1 2" key="1">
    <citation type="submission" date="2014-02" db="EMBL/GenBank/DDBJ databases">
        <title>Transposable element dynamics among asymbiotic and ectomycorrhizal Amanita fungi.</title>
        <authorList>
            <consortium name="DOE Joint Genome Institute"/>
            <person name="Hess J."/>
            <person name="Skrede I."/>
            <person name="Wolfe B."/>
            <person name="LaButti K."/>
            <person name="Ohm R.A."/>
            <person name="Grigoriev I.V."/>
            <person name="Pringle A."/>
        </authorList>
    </citation>
    <scope>NUCLEOTIDE SEQUENCE [LARGE SCALE GENOMIC DNA]</scope>
    <source>
        <strain evidence="1 2">SKay4041</strain>
    </source>
</reference>
<dbReference type="Proteomes" id="UP000242287">
    <property type="component" value="Unassembled WGS sequence"/>
</dbReference>
<evidence type="ECO:0000313" key="1">
    <source>
        <dbReference type="EMBL" id="PFH53033.1"/>
    </source>
</evidence>
<gene>
    <name evidence="1" type="ORF">AMATHDRAFT_138854</name>
</gene>
<evidence type="ECO:0000313" key="2">
    <source>
        <dbReference type="Proteomes" id="UP000242287"/>
    </source>
</evidence>
<protein>
    <submittedName>
        <fullName evidence="1">Uncharacterized protein</fullName>
    </submittedName>
</protein>
<dbReference type="OrthoDB" id="2722301at2759"/>
<proteinExistence type="predicted"/>
<feature type="non-terminal residue" evidence="1">
    <location>
        <position position="1"/>
    </location>
</feature>
<dbReference type="AlphaFoldDB" id="A0A2A9NYR3"/>
<dbReference type="STRING" id="703135.A0A2A9NYR3"/>
<name>A0A2A9NYR3_9AGAR</name>
<dbReference type="EMBL" id="KZ301976">
    <property type="protein sequence ID" value="PFH53033.1"/>
    <property type="molecule type" value="Genomic_DNA"/>
</dbReference>
<organism evidence="1 2">
    <name type="scientific">Amanita thiersii Skay4041</name>
    <dbReference type="NCBI Taxonomy" id="703135"/>
    <lineage>
        <taxon>Eukaryota</taxon>
        <taxon>Fungi</taxon>
        <taxon>Dikarya</taxon>
        <taxon>Basidiomycota</taxon>
        <taxon>Agaricomycotina</taxon>
        <taxon>Agaricomycetes</taxon>
        <taxon>Agaricomycetidae</taxon>
        <taxon>Agaricales</taxon>
        <taxon>Pluteineae</taxon>
        <taxon>Amanitaceae</taxon>
        <taxon>Amanita</taxon>
    </lineage>
</organism>